<feature type="domain" description="Zn(2)-C6 fungal-type" evidence="4">
    <location>
        <begin position="33"/>
        <end position="64"/>
    </location>
</feature>
<evidence type="ECO:0000259" key="4">
    <source>
        <dbReference type="PROSITE" id="PS50048"/>
    </source>
</evidence>
<proteinExistence type="predicted"/>
<sequence length="792" mass="87034">MPDPQDAGCVEHLTPEEASRIIHSHRKVRYGTACWPCRQRKVKCDNKSPCENCVKREHPQLCSYRPNRTAASTTAVSVQHAQGQKRSHSPDDVDSETRETQRRSPRSLSTEPTSRAYESDLAETRYLGQNSIPALLREQGSPATQTPGREGEGVDTIRQDMRSIFGLDDSAPFPLMSSRHLDRLTQDISSELPSDRDVMKLFRTYKEIPQPFWGFVVDIADLESKLMVYLEERAKNAHASTKTTRPVSPSWLAVLFAVLAVGSQYHDSPYHVRTRDSQRYIQISFHFLRVGNFLIRPNFDSIQALLMTSFVLLNDMKAEASWALLGLTCRLAQSLGIHLEQTSDSRDVTNLKKRDLARRRLWWTCVWHDTLSSLSFDRPPMTNISCCSIPVLPVAEKAGWTYTEAMYHLCDMISRRLNPDAVARASYARILDNCHEVEAVRDRLAPQLRHKQQCRSAVDRLQYFAIRLHTSFVVSVCCRPALRRSNPKDGPNALTAQQRRTLAEKCKDNLTETVRMFLAMHQLSVIPTRSWAFTYHGLSSAVLLGILGETNADPEVRQLQGDLIAALSAAAAKEAQQPSPAPHIQKTDRDIELSGPLSRALMALRNIYDHGSIVGTVKLEVANGGSGSSVVGHGSLPGSGARTPLAGGGGGGANTPQLGGSARGAAAGGGGGGGGGGPVAAQGLAPMGPGQQQLDPHHNAALAMAEMQAQTGTGMQEFSGLSYGAQPTLHQVEMLSSDFQAADPAAYMSPMDLYDHIFWDVPDPYQPGVDAMNFDFLAHPPPGQPPQRQFYF</sequence>
<feature type="compositionally biased region" description="Gly residues" evidence="3">
    <location>
        <begin position="666"/>
        <end position="678"/>
    </location>
</feature>
<dbReference type="GO" id="GO:0006351">
    <property type="term" value="P:DNA-templated transcription"/>
    <property type="evidence" value="ECO:0007669"/>
    <property type="project" value="InterPro"/>
</dbReference>
<evidence type="ECO:0000256" key="2">
    <source>
        <dbReference type="ARBA" id="ARBA00023242"/>
    </source>
</evidence>
<dbReference type="InterPro" id="IPR007219">
    <property type="entry name" value="XnlR_reg_dom"/>
</dbReference>
<dbReference type="GO" id="GO:0000981">
    <property type="term" value="F:DNA-binding transcription factor activity, RNA polymerase II-specific"/>
    <property type="evidence" value="ECO:0007669"/>
    <property type="project" value="InterPro"/>
</dbReference>
<dbReference type="GO" id="GO:0008270">
    <property type="term" value="F:zinc ion binding"/>
    <property type="evidence" value="ECO:0007669"/>
    <property type="project" value="InterPro"/>
</dbReference>
<dbReference type="FunFam" id="4.10.240.10:FF:000001">
    <property type="entry name" value="Fungal specific transcription factor, putative"/>
    <property type="match status" value="1"/>
</dbReference>
<keyword evidence="1" id="KW-0479">Metal-binding</keyword>
<dbReference type="CDD" id="cd00067">
    <property type="entry name" value="GAL4"/>
    <property type="match status" value="1"/>
</dbReference>
<feature type="compositionally biased region" description="Basic and acidic residues" evidence="3">
    <location>
        <begin position="88"/>
        <end position="102"/>
    </location>
</feature>
<dbReference type="InterPro" id="IPR036864">
    <property type="entry name" value="Zn2-C6_fun-type_DNA-bd_sf"/>
</dbReference>
<dbReference type="Proteomes" id="UP001217918">
    <property type="component" value="Unassembled WGS sequence"/>
</dbReference>
<dbReference type="SMART" id="SM00066">
    <property type="entry name" value="GAL4"/>
    <property type="match status" value="1"/>
</dbReference>
<dbReference type="GO" id="GO:0016831">
    <property type="term" value="F:carboxy-lyase activity"/>
    <property type="evidence" value="ECO:0007669"/>
    <property type="project" value="TreeGrafter"/>
</dbReference>
<dbReference type="SUPFAM" id="SSF57701">
    <property type="entry name" value="Zn2/Cys6 DNA-binding domain"/>
    <property type="match status" value="1"/>
</dbReference>
<dbReference type="AlphaFoldDB" id="A0AAD9HYI4"/>
<evidence type="ECO:0000256" key="1">
    <source>
        <dbReference type="ARBA" id="ARBA00022723"/>
    </source>
</evidence>
<dbReference type="Pfam" id="PF04082">
    <property type="entry name" value="Fungal_trans"/>
    <property type="match status" value="1"/>
</dbReference>
<feature type="compositionally biased region" description="Polar residues" evidence="3">
    <location>
        <begin position="73"/>
        <end position="84"/>
    </location>
</feature>
<dbReference type="PANTHER" id="PTHR43374:SF1">
    <property type="entry name" value="FLAVIN PRENYLTRANSFERASE PAD1, MITOCHONDRIAL"/>
    <property type="match status" value="1"/>
</dbReference>
<comment type="caution">
    <text evidence="5">The sequence shown here is derived from an EMBL/GenBank/DDBJ whole genome shotgun (WGS) entry which is preliminary data.</text>
</comment>
<name>A0AAD9HYI4_9PEZI</name>
<keyword evidence="6" id="KW-1185">Reference proteome</keyword>
<feature type="region of interest" description="Disordered" evidence="3">
    <location>
        <begin position="626"/>
        <end position="679"/>
    </location>
</feature>
<dbReference type="SMART" id="SM00906">
    <property type="entry name" value="Fungal_trans"/>
    <property type="match status" value="1"/>
</dbReference>
<accession>A0AAD9HYI4</accession>
<dbReference type="Gene3D" id="4.10.240.10">
    <property type="entry name" value="Zn(2)-C6 fungal-type DNA-binding domain"/>
    <property type="match status" value="1"/>
</dbReference>
<keyword evidence="2" id="KW-0539">Nucleus</keyword>
<dbReference type="GO" id="GO:0003677">
    <property type="term" value="F:DNA binding"/>
    <property type="evidence" value="ECO:0007669"/>
    <property type="project" value="InterPro"/>
</dbReference>
<dbReference type="InterPro" id="IPR004507">
    <property type="entry name" value="UbiX-like"/>
</dbReference>
<evidence type="ECO:0000313" key="6">
    <source>
        <dbReference type="Proteomes" id="UP001217918"/>
    </source>
</evidence>
<dbReference type="PANTHER" id="PTHR43374">
    <property type="entry name" value="FLAVIN PRENYLTRANSFERASE"/>
    <property type="match status" value="1"/>
</dbReference>
<dbReference type="PROSITE" id="PS50048">
    <property type="entry name" value="ZN2_CY6_FUNGAL_2"/>
    <property type="match status" value="1"/>
</dbReference>
<feature type="region of interest" description="Disordered" evidence="3">
    <location>
        <begin position="73"/>
        <end position="123"/>
    </location>
</feature>
<dbReference type="Pfam" id="PF00172">
    <property type="entry name" value="Zn_clus"/>
    <property type="match status" value="1"/>
</dbReference>
<dbReference type="CDD" id="cd12148">
    <property type="entry name" value="fungal_TF_MHR"/>
    <property type="match status" value="1"/>
</dbReference>
<dbReference type="InterPro" id="IPR001138">
    <property type="entry name" value="Zn2Cys6_DnaBD"/>
</dbReference>
<evidence type="ECO:0000256" key="3">
    <source>
        <dbReference type="SAM" id="MobiDB-lite"/>
    </source>
</evidence>
<reference evidence="5" key="1">
    <citation type="journal article" date="2023" name="Mol. Plant Microbe Interact.">
        <title>Elucidating the Obligate Nature and Biological Capacity of an Invasive Fungal Corn Pathogen.</title>
        <authorList>
            <person name="MacCready J.S."/>
            <person name="Roggenkamp E.M."/>
            <person name="Gdanetz K."/>
            <person name="Chilvers M.I."/>
        </authorList>
    </citation>
    <scope>NUCLEOTIDE SEQUENCE</scope>
    <source>
        <strain evidence="5">PM02</strain>
    </source>
</reference>
<dbReference type="PROSITE" id="PS00463">
    <property type="entry name" value="ZN2_CY6_FUNGAL_1"/>
    <property type="match status" value="1"/>
</dbReference>
<evidence type="ECO:0000313" key="5">
    <source>
        <dbReference type="EMBL" id="KAK2067087.1"/>
    </source>
</evidence>
<gene>
    <name evidence="5" type="ORF">P8C59_000852</name>
</gene>
<feature type="compositionally biased region" description="Low complexity" evidence="3">
    <location>
        <begin position="654"/>
        <end position="665"/>
    </location>
</feature>
<organism evidence="5 6">
    <name type="scientific">Phyllachora maydis</name>
    <dbReference type="NCBI Taxonomy" id="1825666"/>
    <lineage>
        <taxon>Eukaryota</taxon>
        <taxon>Fungi</taxon>
        <taxon>Dikarya</taxon>
        <taxon>Ascomycota</taxon>
        <taxon>Pezizomycotina</taxon>
        <taxon>Sordariomycetes</taxon>
        <taxon>Sordariomycetidae</taxon>
        <taxon>Phyllachorales</taxon>
        <taxon>Phyllachoraceae</taxon>
        <taxon>Phyllachora</taxon>
    </lineage>
</organism>
<dbReference type="EMBL" id="JAQQPM010000001">
    <property type="protein sequence ID" value="KAK2067087.1"/>
    <property type="molecule type" value="Genomic_DNA"/>
</dbReference>
<protein>
    <recommendedName>
        <fullName evidence="4">Zn(2)-C6 fungal-type domain-containing protein</fullName>
    </recommendedName>
</protein>
<feature type="compositionally biased region" description="Low complexity" evidence="3">
    <location>
        <begin position="628"/>
        <end position="645"/>
    </location>
</feature>